<evidence type="ECO:0000313" key="1">
    <source>
        <dbReference type="Proteomes" id="UP000095286"/>
    </source>
</evidence>
<evidence type="ECO:0000313" key="2">
    <source>
        <dbReference type="WBParaSite" id="RSKR_0000977500.1"/>
    </source>
</evidence>
<dbReference type="WBParaSite" id="RSKR_0000977500.1">
    <property type="protein sequence ID" value="RSKR_0000977500.1"/>
    <property type="gene ID" value="RSKR_0000977500"/>
</dbReference>
<proteinExistence type="predicted"/>
<name>A0AC35UBJ6_9BILA</name>
<dbReference type="Proteomes" id="UP000095286">
    <property type="component" value="Unplaced"/>
</dbReference>
<reference evidence="2" key="1">
    <citation type="submission" date="2016-11" db="UniProtKB">
        <authorList>
            <consortium name="WormBaseParasite"/>
        </authorList>
    </citation>
    <scope>IDENTIFICATION</scope>
    <source>
        <strain evidence="2">KR3021</strain>
    </source>
</reference>
<sequence length="392" mass="43986">MITKFLPIYTLIFVLLNGVQESNADVGEIGSIDNVLIISDPIVLPFNGTEKPIVLPINSTTTQKPTTASTTTTIKPKIEGWHCGSGVFFEAIAEHISDTNCPAGSSEANICCYHHDICYGERHGQELCDDAFCNCLNKHVSEQNNFTKGCKLVSDYFCNTVRDLGDAAYRASEPKPNVTDVTTKLTTTTETIIIETDPVDNSEEVDFQSETTQRINKWLSKFWTCKDYVGTHLNTCFTSHEDCITTDYLGVKDTICTIDFCGCAENIVKFKHNQIIRECLIELKNTCLPTIESYSETEVILDNYNISVMYDFIADYSNAIYGVIVFILALFYLYYKGYFRCNNNARYHIAPNDSSQSIILNDFNMAEDPFMTSQKLKTINGYGEIGNQSGKQ</sequence>
<organism evidence="1 2">
    <name type="scientific">Rhabditophanes sp. KR3021</name>
    <dbReference type="NCBI Taxonomy" id="114890"/>
    <lineage>
        <taxon>Eukaryota</taxon>
        <taxon>Metazoa</taxon>
        <taxon>Ecdysozoa</taxon>
        <taxon>Nematoda</taxon>
        <taxon>Chromadorea</taxon>
        <taxon>Rhabditida</taxon>
        <taxon>Tylenchina</taxon>
        <taxon>Panagrolaimomorpha</taxon>
        <taxon>Strongyloidoidea</taxon>
        <taxon>Alloionematidae</taxon>
        <taxon>Rhabditophanes</taxon>
    </lineage>
</organism>
<accession>A0AC35UBJ6</accession>
<protein>
    <submittedName>
        <fullName evidence="2">Phospholipase A(2)</fullName>
    </submittedName>
</protein>